<dbReference type="PANTHER" id="PTHR24305">
    <property type="entry name" value="CYTOCHROME P450"/>
    <property type="match status" value="1"/>
</dbReference>
<name>A0ABR2I1L7_9PEZI</name>
<keyword evidence="3" id="KW-0408">Iron</keyword>
<feature type="domain" description="Acyl-CoA thioesterase-like N-terminal HotDog" evidence="4">
    <location>
        <begin position="255"/>
        <end position="336"/>
    </location>
</feature>
<comment type="caution">
    <text evidence="5">The sequence shown here is derived from an EMBL/GenBank/DDBJ whole genome shotgun (WGS) entry which is preliminary data.</text>
</comment>
<dbReference type="InterPro" id="IPR036396">
    <property type="entry name" value="Cyt_P450_sf"/>
</dbReference>
<evidence type="ECO:0000259" key="4">
    <source>
        <dbReference type="Pfam" id="PF13622"/>
    </source>
</evidence>
<keyword evidence="2" id="KW-0479">Metal-binding</keyword>
<evidence type="ECO:0000256" key="2">
    <source>
        <dbReference type="ARBA" id="ARBA00022723"/>
    </source>
</evidence>
<dbReference type="Pfam" id="PF13622">
    <property type="entry name" value="4HBT_3"/>
    <property type="match status" value="1"/>
</dbReference>
<dbReference type="SUPFAM" id="SSF48264">
    <property type="entry name" value="Cytochrome P450"/>
    <property type="match status" value="1"/>
</dbReference>
<dbReference type="InterPro" id="IPR049449">
    <property type="entry name" value="TesB_ACOT8-like_N"/>
</dbReference>
<dbReference type="PANTHER" id="PTHR24305:SF226">
    <property type="entry name" value="CYTOCHROME P450 MONOOXYGENASE"/>
    <property type="match status" value="1"/>
</dbReference>
<evidence type="ECO:0000256" key="3">
    <source>
        <dbReference type="ARBA" id="ARBA00023004"/>
    </source>
</evidence>
<dbReference type="Gene3D" id="2.40.160.210">
    <property type="entry name" value="Acyl-CoA thioesterase, double hotdog domain"/>
    <property type="match status" value="1"/>
</dbReference>
<sequence length="416" mass="45965">MILTISMLQIARSSFLKLLILLKPRGFNKLLDLMTPPEVQHYYQFVYDSVTERIRLHSQQMEKPKEEQRQDIFYFLCEARDPETGTQAYDETSLRAEANLLIIAGSDPTAKLVDELMATFESANDIVYGSKLSSCVYLRACIDEGMRLTHSGPCELSREVLRGGLKVSGEYLPEGTIVGSVPWVDSGNEEVYGDANVFRPERWIANEAAGVTKEQPPHLLLTIPESNCILIFLPPPPFSQSAQLFPLHYVQPLIALHGGAVAVVIYFAASTHLSTTLVAKDQPDILALHYDFLRPFELCDSLVIIFDLKLSAATSSLRLDLSRKGKLRVTAQVTATNFNKLVGPTAPTAWALHPLPAIVVGEVLPSTRRQLVLSADLPIDGVCDAWNTFLADGQDTPWGAARVDKPIQGADQIDHV</sequence>
<dbReference type="EMBL" id="JAPCWZ010000007">
    <property type="protein sequence ID" value="KAK8856264.1"/>
    <property type="molecule type" value="Genomic_DNA"/>
</dbReference>
<keyword evidence="6" id="KW-1185">Reference proteome</keyword>
<proteinExistence type="predicted"/>
<gene>
    <name evidence="5" type="ORF">PGQ11_012176</name>
</gene>
<evidence type="ECO:0000313" key="6">
    <source>
        <dbReference type="Proteomes" id="UP001390339"/>
    </source>
</evidence>
<keyword evidence="1" id="KW-0349">Heme</keyword>
<dbReference type="Proteomes" id="UP001390339">
    <property type="component" value="Unassembled WGS sequence"/>
</dbReference>
<reference evidence="5 6" key="1">
    <citation type="journal article" date="2024" name="IMA Fungus">
        <title>Apiospora arundinis, a panoply of carbohydrate-active enzymes and secondary metabolites.</title>
        <authorList>
            <person name="Sorensen T."/>
            <person name="Petersen C."/>
            <person name="Muurmann A.T."/>
            <person name="Christiansen J.V."/>
            <person name="Brundto M.L."/>
            <person name="Overgaard C.K."/>
            <person name="Boysen A.T."/>
            <person name="Wollenberg R.D."/>
            <person name="Larsen T.O."/>
            <person name="Sorensen J.L."/>
            <person name="Nielsen K.L."/>
            <person name="Sondergaard T.E."/>
        </authorList>
    </citation>
    <scope>NUCLEOTIDE SEQUENCE [LARGE SCALE GENOMIC DNA]</scope>
    <source>
        <strain evidence="5 6">AAU 773</strain>
    </source>
</reference>
<dbReference type="InterPro" id="IPR042171">
    <property type="entry name" value="Acyl-CoA_hotdog"/>
</dbReference>
<organism evidence="5 6">
    <name type="scientific">Apiospora arundinis</name>
    <dbReference type="NCBI Taxonomy" id="335852"/>
    <lineage>
        <taxon>Eukaryota</taxon>
        <taxon>Fungi</taxon>
        <taxon>Dikarya</taxon>
        <taxon>Ascomycota</taxon>
        <taxon>Pezizomycotina</taxon>
        <taxon>Sordariomycetes</taxon>
        <taxon>Xylariomycetidae</taxon>
        <taxon>Amphisphaeriales</taxon>
        <taxon>Apiosporaceae</taxon>
        <taxon>Apiospora</taxon>
    </lineage>
</organism>
<evidence type="ECO:0000256" key="1">
    <source>
        <dbReference type="ARBA" id="ARBA00022617"/>
    </source>
</evidence>
<dbReference type="Gene3D" id="1.10.630.10">
    <property type="entry name" value="Cytochrome P450"/>
    <property type="match status" value="1"/>
</dbReference>
<accession>A0ABR2I1L7</accession>
<evidence type="ECO:0000313" key="5">
    <source>
        <dbReference type="EMBL" id="KAK8856264.1"/>
    </source>
</evidence>
<protein>
    <submittedName>
        <fullName evidence="5">Benzoate 4-monooxygenase cytochrome P450</fullName>
    </submittedName>
</protein>
<dbReference type="Pfam" id="PF00067">
    <property type="entry name" value="p450"/>
    <property type="match status" value="1"/>
</dbReference>
<dbReference type="InterPro" id="IPR050121">
    <property type="entry name" value="Cytochrome_P450_monoxygenase"/>
</dbReference>
<dbReference type="InterPro" id="IPR001128">
    <property type="entry name" value="Cyt_P450"/>
</dbReference>